<dbReference type="SUPFAM" id="SSF47226">
    <property type="entry name" value="Histidine-containing phosphotransfer domain, HPT domain"/>
    <property type="match status" value="1"/>
</dbReference>
<evidence type="ECO:0000256" key="8">
    <source>
        <dbReference type="ARBA" id="ARBA00022692"/>
    </source>
</evidence>
<dbReference type="CDD" id="cd17546">
    <property type="entry name" value="REC_hyHK_CKI1_RcsC-like"/>
    <property type="match status" value="1"/>
</dbReference>
<evidence type="ECO:0000256" key="16">
    <source>
        <dbReference type="ARBA" id="ARBA00058004"/>
    </source>
</evidence>
<keyword evidence="13" id="KW-0902">Two-component regulatory system</keyword>
<dbReference type="FunFam" id="3.30.565.10:FF:000010">
    <property type="entry name" value="Sensor histidine kinase RcsC"/>
    <property type="match status" value="1"/>
</dbReference>
<dbReference type="Pfam" id="PF01627">
    <property type="entry name" value="Hpt"/>
    <property type="match status" value="1"/>
</dbReference>
<dbReference type="PANTHER" id="PTHR43047">
    <property type="entry name" value="TWO-COMPONENT HISTIDINE PROTEIN KINASE"/>
    <property type="match status" value="1"/>
</dbReference>
<dbReference type="SUPFAM" id="SSF52172">
    <property type="entry name" value="CheY-like"/>
    <property type="match status" value="1"/>
</dbReference>
<dbReference type="InterPro" id="IPR003594">
    <property type="entry name" value="HATPase_dom"/>
</dbReference>
<dbReference type="InterPro" id="IPR011006">
    <property type="entry name" value="CheY-like_superfamily"/>
</dbReference>
<evidence type="ECO:0000256" key="15">
    <source>
        <dbReference type="ARBA" id="ARBA00023136"/>
    </source>
</evidence>
<evidence type="ECO:0000256" key="4">
    <source>
        <dbReference type="ARBA" id="ARBA00022475"/>
    </source>
</evidence>
<evidence type="ECO:0000259" key="23">
    <source>
        <dbReference type="PROSITE" id="PS50894"/>
    </source>
</evidence>
<dbReference type="Pfam" id="PF00072">
    <property type="entry name" value="Response_reg"/>
    <property type="match status" value="1"/>
</dbReference>
<feature type="transmembrane region" description="Helical" evidence="20">
    <location>
        <begin position="29"/>
        <end position="53"/>
    </location>
</feature>
<dbReference type="OrthoDB" id="9796305at2"/>
<evidence type="ECO:0000256" key="5">
    <source>
        <dbReference type="ARBA" id="ARBA00022519"/>
    </source>
</evidence>
<evidence type="ECO:0000259" key="22">
    <source>
        <dbReference type="PROSITE" id="PS50110"/>
    </source>
</evidence>
<keyword evidence="10" id="KW-0418">Kinase</keyword>
<keyword evidence="11" id="KW-0067">ATP-binding</keyword>
<dbReference type="PROSITE" id="PS50110">
    <property type="entry name" value="RESPONSE_REGULATORY"/>
    <property type="match status" value="1"/>
</dbReference>
<evidence type="ECO:0000256" key="11">
    <source>
        <dbReference type="ARBA" id="ARBA00022840"/>
    </source>
</evidence>
<dbReference type="CDD" id="cd00082">
    <property type="entry name" value="HisKA"/>
    <property type="match status" value="1"/>
</dbReference>
<comment type="function">
    <text evidence="16">Member of the two-component regulatory system BvgS/BvgA. Phosphorylates BvgA via a four-step phosphorelay in response to environmental signals.</text>
</comment>
<dbReference type="Proteomes" id="UP000071859">
    <property type="component" value="Unassembled WGS sequence"/>
</dbReference>
<feature type="domain" description="Response regulatory" evidence="22">
    <location>
        <begin position="861"/>
        <end position="975"/>
    </location>
</feature>
<comment type="subcellular location">
    <subcellularLocation>
        <location evidence="2">Cell inner membrane</location>
        <topology evidence="2">Multi-pass membrane protein</topology>
    </subcellularLocation>
</comment>
<dbReference type="GO" id="GO:0000155">
    <property type="term" value="F:phosphorelay sensor kinase activity"/>
    <property type="evidence" value="ECO:0007669"/>
    <property type="project" value="InterPro"/>
</dbReference>
<keyword evidence="9" id="KW-0732">Signal</keyword>
<dbReference type="Gene3D" id="1.20.120.160">
    <property type="entry name" value="HPT domain"/>
    <property type="match status" value="1"/>
</dbReference>
<keyword evidence="11" id="KW-0547">Nucleotide-binding</keyword>
<evidence type="ECO:0000256" key="7">
    <source>
        <dbReference type="ARBA" id="ARBA00022679"/>
    </source>
</evidence>
<dbReference type="InterPro" id="IPR003661">
    <property type="entry name" value="HisK_dim/P_dom"/>
</dbReference>
<dbReference type="EMBL" id="FCOX02000027">
    <property type="protein sequence ID" value="SAK89051.1"/>
    <property type="molecule type" value="Genomic_DNA"/>
</dbReference>
<keyword evidence="8 20" id="KW-0812">Transmembrane</keyword>
<evidence type="ECO:0000313" key="24">
    <source>
        <dbReference type="EMBL" id="SAK89051.1"/>
    </source>
</evidence>
<evidence type="ECO:0000256" key="10">
    <source>
        <dbReference type="ARBA" id="ARBA00022777"/>
    </source>
</evidence>
<comment type="catalytic activity">
    <reaction evidence="1">
        <text>ATP + protein L-histidine = ADP + protein N-phospho-L-histidine.</text>
        <dbReference type="EC" id="2.7.13.3"/>
    </reaction>
</comment>
<keyword evidence="15 20" id="KW-0472">Membrane</keyword>
<dbReference type="InterPro" id="IPR001789">
    <property type="entry name" value="Sig_transdc_resp-reg_receiver"/>
</dbReference>
<dbReference type="EC" id="2.7.13.3" evidence="3"/>
<dbReference type="PROSITE" id="PS50109">
    <property type="entry name" value="HIS_KIN"/>
    <property type="match status" value="1"/>
</dbReference>
<evidence type="ECO:0000256" key="3">
    <source>
        <dbReference type="ARBA" id="ARBA00012438"/>
    </source>
</evidence>
<dbReference type="PROSITE" id="PS50894">
    <property type="entry name" value="HPT"/>
    <property type="match status" value="1"/>
</dbReference>
<feature type="modified residue" description="Phosphohistidine" evidence="18">
    <location>
        <position position="1038"/>
    </location>
</feature>
<protein>
    <recommendedName>
        <fullName evidence="17">Virulence sensor protein BvgS</fullName>
        <ecNumber evidence="3">2.7.13.3</ecNumber>
    </recommendedName>
</protein>
<evidence type="ECO:0000313" key="25">
    <source>
        <dbReference type="Proteomes" id="UP000071859"/>
    </source>
</evidence>
<dbReference type="InterPro" id="IPR036641">
    <property type="entry name" value="HPT_dom_sf"/>
</dbReference>
<dbReference type="SMART" id="SM00387">
    <property type="entry name" value="HATPase_c"/>
    <property type="match status" value="1"/>
</dbReference>
<name>A0A158D3H8_9BURK</name>
<dbReference type="InterPro" id="IPR008207">
    <property type="entry name" value="Sig_transdc_His_kin_Hpt_dom"/>
</dbReference>
<evidence type="ECO:0000256" key="12">
    <source>
        <dbReference type="ARBA" id="ARBA00022989"/>
    </source>
</evidence>
<dbReference type="Gene3D" id="1.10.287.130">
    <property type="match status" value="1"/>
</dbReference>
<dbReference type="AlphaFoldDB" id="A0A158D3H8"/>
<evidence type="ECO:0000256" key="9">
    <source>
        <dbReference type="ARBA" id="ARBA00022729"/>
    </source>
</evidence>
<evidence type="ECO:0000256" key="20">
    <source>
        <dbReference type="SAM" id="Phobius"/>
    </source>
</evidence>
<dbReference type="InterPro" id="IPR004358">
    <property type="entry name" value="Sig_transdc_His_kin-like_C"/>
</dbReference>
<keyword evidence="4" id="KW-1003">Cell membrane</keyword>
<dbReference type="SUPFAM" id="SSF47384">
    <property type="entry name" value="Homodimeric domain of signal transducing histidine kinase"/>
    <property type="match status" value="1"/>
</dbReference>
<sequence>MERFFAASQDSPLQMLRMLERNLIRERRIFAVVVGLLIFTALCGAGAATYNLALRTLRSEHENAQTMLRNVNQAIFSRFNMLSTAALLLELMNAGSAPTAAHNPARDEGCQRFSENREDIALLRTCKAALQSIARDSTPVVLLFSSYDGTAAYGIDFLYDVQMQAESSARSVTLAQAAKLYMTVHSISPLDAARQHRVMWFISQPQLFRRPTVVMFMVVAKDGEPYGLVYTRVVLENVLKGIIADSFESQIAIFDANGNALAGNASEYTRHAEQQLKRAETSMYHWMPGFGWGARMDPLALGIGRIVLALPFRAELKAKRTELIIIVLVTTSLIGMLLVMYRFWNHRILTRTYEQACRAVEGEILNHLLVHATPVGLCIALRADFHIVAANQVARRLLDLDDPAKPLPPALCEAFERNGVEPPKEGAASDIKELSFSFFRPDAAASHLKISYTSAILNKTDVLFCAIVDVTEQHEVENLLRAAKETSEAVSKAKLSFFASMSHEIRTPLSSLVGNLELVALGPLAAEQEARVQAMQASANALLQVVNDVLDFSKMDIGEMRLSEEWGSIRELIVKVLAAHAPIANRQGLRLFVVIDRTCPRKLFFDPIRLSQILNNLLGNALKFTYSGKIVVRARWTNGVLELSVADSGIGIPEQQQEMLFQPFMQGDSHRLTQARGTGLGLSICVRLCQLMKGNIALESTEGVGTRITVSLPLRADEAAFDQNDAPLGGRPAIMCRASEYREWLDSLYDKDESAPTYIANAGAAVDIGHCEYLVVTDEFTDQEIAAVWRDRARVIRLSQSGPLVPAVNADGLLEVSTLSLKGFGEAVQIIKGQRHRGGANAGEAAADAEAFAAPRRAGPTVLIAEDNRLNRSLLRDQLLTLGASVLEAADGEAALELLRKNRVSIVLTDMDMPKMSGAELLAAIRALDPSMPVYAVSASASAKDVENGRALGFTDYLTKPVPLAVLAGVLPASASPRADAQGQAPQTDHHGDDLPPRLPAVPFAYVRDIVQQIDEDIVALDVVCEARDVAKLRRWAHRISGGLSVLGPSMLYDECEELRSLLRETGSWGEDVETFVSLIRSDLIELRDLQHGVLQAQG</sequence>
<keyword evidence="12 20" id="KW-1133">Transmembrane helix</keyword>
<dbReference type="Pfam" id="PF00512">
    <property type="entry name" value="HisKA"/>
    <property type="match status" value="1"/>
</dbReference>
<keyword evidence="7" id="KW-0808">Transferase</keyword>
<dbReference type="InterPro" id="IPR036890">
    <property type="entry name" value="HATPase_C_sf"/>
</dbReference>
<evidence type="ECO:0000256" key="17">
    <source>
        <dbReference type="ARBA" id="ARBA00070152"/>
    </source>
</evidence>
<dbReference type="Gene3D" id="3.40.50.2300">
    <property type="match status" value="1"/>
</dbReference>
<evidence type="ECO:0000256" key="2">
    <source>
        <dbReference type="ARBA" id="ARBA00004429"/>
    </source>
</evidence>
<feature type="domain" description="Histidine kinase" evidence="21">
    <location>
        <begin position="500"/>
        <end position="716"/>
    </location>
</feature>
<feature type="domain" description="HPt" evidence="23">
    <location>
        <begin position="999"/>
        <end position="1098"/>
    </location>
</feature>
<evidence type="ECO:0000256" key="14">
    <source>
        <dbReference type="ARBA" id="ARBA00023026"/>
    </source>
</evidence>
<evidence type="ECO:0000256" key="19">
    <source>
        <dbReference type="PROSITE-ProRule" id="PRU00169"/>
    </source>
</evidence>
<accession>A0A158D3H8</accession>
<dbReference type="Pfam" id="PF02518">
    <property type="entry name" value="HATPase_c"/>
    <property type="match status" value="1"/>
</dbReference>
<evidence type="ECO:0000256" key="6">
    <source>
        <dbReference type="ARBA" id="ARBA00022553"/>
    </source>
</evidence>
<proteinExistence type="predicted"/>
<dbReference type="InterPro" id="IPR036097">
    <property type="entry name" value="HisK_dim/P_sf"/>
</dbReference>
<organism evidence="24 25">
    <name type="scientific">Caballeronia calidae</name>
    <dbReference type="NCBI Taxonomy" id="1777139"/>
    <lineage>
        <taxon>Bacteria</taxon>
        <taxon>Pseudomonadati</taxon>
        <taxon>Pseudomonadota</taxon>
        <taxon>Betaproteobacteria</taxon>
        <taxon>Burkholderiales</taxon>
        <taxon>Burkholderiaceae</taxon>
        <taxon>Caballeronia</taxon>
    </lineage>
</organism>
<dbReference type="Gene3D" id="3.30.565.10">
    <property type="entry name" value="Histidine kinase-like ATPase, C-terminal domain"/>
    <property type="match status" value="1"/>
</dbReference>
<keyword evidence="14" id="KW-0843">Virulence</keyword>
<comment type="caution">
    <text evidence="24">The sequence shown here is derived from an EMBL/GenBank/DDBJ whole genome shotgun (WGS) entry which is preliminary data.</text>
</comment>
<gene>
    <name evidence="24" type="ORF">AWB78_04667</name>
</gene>
<keyword evidence="6 19" id="KW-0597">Phosphoprotein</keyword>
<dbReference type="InterPro" id="IPR005467">
    <property type="entry name" value="His_kinase_dom"/>
</dbReference>
<keyword evidence="25" id="KW-1185">Reference proteome</keyword>
<evidence type="ECO:0000256" key="1">
    <source>
        <dbReference type="ARBA" id="ARBA00000085"/>
    </source>
</evidence>
<evidence type="ECO:0000256" key="18">
    <source>
        <dbReference type="PROSITE-ProRule" id="PRU00110"/>
    </source>
</evidence>
<dbReference type="GO" id="GO:0005886">
    <property type="term" value="C:plasma membrane"/>
    <property type="evidence" value="ECO:0007669"/>
    <property type="project" value="UniProtKB-SubCell"/>
</dbReference>
<reference evidence="24" key="1">
    <citation type="submission" date="2016-01" db="EMBL/GenBank/DDBJ databases">
        <authorList>
            <person name="Peeters C."/>
        </authorList>
    </citation>
    <scope>NUCLEOTIDE SEQUENCE</scope>
    <source>
        <strain evidence="24">LMG 29321</strain>
    </source>
</reference>
<dbReference type="SMART" id="SM00388">
    <property type="entry name" value="HisKA"/>
    <property type="match status" value="1"/>
</dbReference>
<keyword evidence="5" id="KW-0997">Cell inner membrane</keyword>
<evidence type="ECO:0000256" key="13">
    <source>
        <dbReference type="ARBA" id="ARBA00023012"/>
    </source>
</evidence>
<dbReference type="SMART" id="SM00448">
    <property type="entry name" value="REC"/>
    <property type="match status" value="1"/>
</dbReference>
<dbReference type="CDD" id="cd16922">
    <property type="entry name" value="HATPase_EvgS-ArcB-TorS-like"/>
    <property type="match status" value="1"/>
</dbReference>
<evidence type="ECO:0000259" key="21">
    <source>
        <dbReference type="PROSITE" id="PS50109"/>
    </source>
</evidence>
<feature type="modified residue" description="4-aspartylphosphate" evidence="19">
    <location>
        <position position="910"/>
    </location>
</feature>
<dbReference type="PRINTS" id="PR00344">
    <property type="entry name" value="BCTRLSENSOR"/>
</dbReference>
<feature type="transmembrane region" description="Helical" evidence="20">
    <location>
        <begin position="323"/>
        <end position="344"/>
    </location>
</feature>
<dbReference type="SUPFAM" id="SSF55874">
    <property type="entry name" value="ATPase domain of HSP90 chaperone/DNA topoisomerase II/histidine kinase"/>
    <property type="match status" value="1"/>
</dbReference>